<dbReference type="Pfam" id="PF13344">
    <property type="entry name" value="Hydrolase_6"/>
    <property type="match status" value="1"/>
</dbReference>
<feature type="coiled-coil region" evidence="1">
    <location>
        <begin position="682"/>
        <end position="721"/>
    </location>
</feature>
<feature type="compositionally biased region" description="Acidic residues" evidence="2">
    <location>
        <begin position="598"/>
        <end position="634"/>
    </location>
</feature>
<dbReference type="InterPro" id="IPR036412">
    <property type="entry name" value="HAD-like_sf"/>
</dbReference>
<dbReference type="VEuPathDB" id="CryptoDB:Cvel_23509"/>
<dbReference type="AlphaFoldDB" id="A0A0G4GV15"/>
<dbReference type="GO" id="GO:0005737">
    <property type="term" value="C:cytoplasm"/>
    <property type="evidence" value="ECO:0007669"/>
    <property type="project" value="TreeGrafter"/>
</dbReference>
<feature type="compositionally biased region" description="Acidic residues" evidence="2">
    <location>
        <begin position="148"/>
        <end position="169"/>
    </location>
</feature>
<feature type="compositionally biased region" description="Acidic residues" evidence="2">
    <location>
        <begin position="93"/>
        <end position="117"/>
    </location>
</feature>
<dbReference type="PANTHER" id="PTHR19288:SF90">
    <property type="entry name" value="OS08G0542600 PROTEIN"/>
    <property type="match status" value="1"/>
</dbReference>
<dbReference type="InterPro" id="IPR023214">
    <property type="entry name" value="HAD_sf"/>
</dbReference>
<feature type="compositionally biased region" description="Basic and acidic residues" evidence="2">
    <location>
        <begin position="284"/>
        <end position="316"/>
    </location>
</feature>
<dbReference type="Gene3D" id="3.40.50.1000">
    <property type="entry name" value="HAD superfamily/HAD-like"/>
    <property type="match status" value="2"/>
</dbReference>
<dbReference type="PANTHER" id="PTHR19288">
    <property type="entry name" value="4-NITROPHENYLPHOSPHATASE-RELATED"/>
    <property type="match status" value="1"/>
</dbReference>
<feature type="compositionally biased region" description="Acidic residues" evidence="2">
    <location>
        <begin position="554"/>
        <end position="565"/>
    </location>
</feature>
<dbReference type="Pfam" id="PF13242">
    <property type="entry name" value="Hydrolase_like"/>
    <property type="match status" value="1"/>
</dbReference>
<feature type="compositionally biased region" description="Acidic residues" evidence="2">
    <location>
        <begin position="188"/>
        <end position="283"/>
    </location>
</feature>
<protein>
    <submittedName>
        <fullName evidence="3">Uncharacterized protein</fullName>
    </submittedName>
</protein>
<sequence length="1146" mass="128963">SPLGLRRPRRLGFSSSSPSFCSSLRPSSAQSLAFSEQRRRTSVLGAGGETAESLSGTETEKEIGNDVGVPPKADANPDLAEGEEDFLNSSWGGEEDGNEEDEYELEEDEFEEEEEENFGPIHGADLEGLEEMIGAMEEELKDSKEGEGETQADDKDPDDDEVTAEEQEEFERKLREIDERVFGGPFEDMIEDDEVDEAEEPSFEDENDEEENPDEIDSQTESLEDDSDECDAESLEGSAEEEELEEDELEGDEEDLGPWAEDEEGEEEGGFGLNDDELEEMFAELEKEIEETRVQALDSKNDLLKAKQKKSEEDSSRTGQNSVAENASAEISDKADQVAETADKASEESAEPSADILAEAEKVPGLYNEDGEMVPIEELDTAKLMAQIRQSTKEITAMEKQLMKMVAMNDDNFGEVNTRDREDRRQELRDQRNLMRAQGGTGHLFDFEPGRRFNPQREEEEIDALLNAEEGDDFSEEEFDEEEFDELLEKMKDLGGEDQGEEFEKFLKDVQERKGVEKGVTGEMGGDAKTKTLHFKTDDREKEENLTGGSDLERSEEDSQEGEGEGESKDYGDLFGGDDDEFDEEDDTSGDRLAVNSEAEDEEDEDIYDDDDMEGLDGDDGVDDFDMDGEEEEMGFGAERRLGKDDDEIVLRDENEFRGELELEEEMSDDDEDASFMKLTDSKRVVRQAREMEKERAIIEEERAREEMEQAKAQYEAEKAGHYVDLEDDDQFSRAVKAIQKQKENAPEEKSEIEYEIVAKEDEKNIKMNPGDIRAKLNVNVNVAKGVKDFAGLFDGFFLDQFGVIHDGTQVVEGAVQVVKNLVNRKKPVVILSNSSRRIEFSRKRLEEMGFPLNDPHLQVVTSGELVWLGLKSMAEGEKECHLPPEFRDIKGKRVAMIGSGDDDVEYVTSAGLTITSVDKADFVLARGMKNLRESDKPEKRVDLHLTPRGGRPFDQWLDIQDDALVDFIDKALARNIPMVVANPDFERPDGTDAVMPGVIAHVFTQRGGDVRPIGKPFPLIFKEGEELLMAMLAKIEQHRMNEERRRKAKDPLGLKEKKLTPEEMRRRSDDTLRFAMIGDSLPHDVIGAYQSSMDSVFVASGVHANELGVPQYGDAIPSTKRLEEFFDNNGLSKAKPAFVLPKFQW</sequence>
<dbReference type="EMBL" id="CDMZ01001581">
    <property type="protein sequence ID" value="CEM34739.1"/>
    <property type="molecule type" value="Genomic_DNA"/>
</dbReference>
<feature type="compositionally biased region" description="Basic and acidic residues" evidence="2">
    <location>
        <begin position="526"/>
        <end position="545"/>
    </location>
</feature>
<feature type="compositionally biased region" description="Basic and acidic residues" evidence="2">
    <location>
        <begin position="331"/>
        <end position="347"/>
    </location>
</feature>
<feature type="compositionally biased region" description="Basic and acidic residues" evidence="2">
    <location>
        <begin position="502"/>
        <end position="517"/>
    </location>
</feature>
<evidence type="ECO:0000313" key="3">
    <source>
        <dbReference type="EMBL" id="CEM34739.1"/>
    </source>
</evidence>
<feature type="region of interest" description="Disordered" evidence="2">
    <location>
        <begin position="434"/>
        <end position="646"/>
    </location>
</feature>
<evidence type="ECO:0000256" key="2">
    <source>
        <dbReference type="SAM" id="MobiDB-lite"/>
    </source>
</evidence>
<feature type="non-terminal residue" evidence="3">
    <location>
        <position position="1"/>
    </location>
</feature>
<feature type="compositionally biased region" description="Acidic residues" evidence="2">
    <location>
        <begin position="458"/>
        <end position="486"/>
    </location>
</feature>
<dbReference type="GO" id="GO:0016791">
    <property type="term" value="F:phosphatase activity"/>
    <property type="evidence" value="ECO:0007669"/>
    <property type="project" value="TreeGrafter"/>
</dbReference>
<organism evidence="3">
    <name type="scientific">Chromera velia CCMP2878</name>
    <dbReference type="NCBI Taxonomy" id="1169474"/>
    <lineage>
        <taxon>Eukaryota</taxon>
        <taxon>Sar</taxon>
        <taxon>Alveolata</taxon>
        <taxon>Colpodellida</taxon>
        <taxon>Chromeraceae</taxon>
        <taxon>Chromera</taxon>
    </lineage>
</organism>
<evidence type="ECO:0000256" key="1">
    <source>
        <dbReference type="SAM" id="Coils"/>
    </source>
</evidence>
<feature type="compositionally biased region" description="Basic and acidic residues" evidence="2">
    <location>
        <begin position="445"/>
        <end position="457"/>
    </location>
</feature>
<accession>A0A0G4GV15</accession>
<dbReference type="SUPFAM" id="SSF56784">
    <property type="entry name" value="HAD-like"/>
    <property type="match status" value="1"/>
</dbReference>
<gene>
    <name evidence="3" type="ORF">Cvel_23509</name>
</gene>
<reference evidence="3" key="1">
    <citation type="submission" date="2014-11" db="EMBL/GenBank/DDBJ databases">
        <authorList>
            <person name="Otto D Thomas"/>
            <person name="Naeem Raeece"/>
        </authorList>
    </citation>
    <scope>NUCLEOTIDE SEQUENCE</scope>
</reference>
<feature type="compositionally biased region" description="Basic residues" evidence="2">
    <location>
        <begin position="1"/>
        <end position="10"/>
    </location>
</feature>
<name>A0A0G4GV15_9ALVE</name>
<dbReference type="InterPro" id="IPR006357">
    <property type="entry name" value="HAD-SF_hydro_IIA"/>
</dbReference>
<proteinExistence type="predicted"/>
<feature type="region of interest" description="Disordered" evidence="2">
    <location>
        <begin position="1043"/>
        <end position="1066"/>
    </location>
</feature>
<feature type="compositionally biased region" description="Acidic residues" evidence="2">
    <location>
        <begin position="576"/>
        <end position="588"/>
    </location>
</feature>
<feature type="compositionally biased region" description="Low complexity" evidence="2">
    <location>
        <begin position="11"/>
        <end position="28"/>
    </location>
</feature>
<keyword evidence="1" id="KW-0175">Coiled coil</keyword>
<feature type="region of interest" description="Disordered" evidence="2">
    <location>
        <begin position="1"/>
        <end position="364"/>
    </location>
</feature>
<feature type="compositionally biased region" description="Basic and acidic residues" evidence="2">
    <location>
        <begin position="170"/>
        <end position="181"/>
    </location>
</feature>